<feature type="non-terminal residue" evidence="1">
    <location>
        <position position="41"/>
    </location>
</feature>
<evidence type="ECO:0000313" key="3">
    <source>
        <dbReference type="Proteomes" id="UP000681967"/>
    </source>
</evidence>
<proteinExistence type="predicted"/>
<dbReference type="EMBL" id="CAJOBJ010355416">
    <property type="protein sequence ID" value="CAF5213509.1"/>
    <property type="molecule type" value="Genomic_DNA"/>
</dbReference>
<sequence length="41" mass="4883">MSNSRQFLVPVNYDVTKIVYSNDDMVRKRQYIIDDLTSTKQ</sequence>
<dbReference type="Proteomes" id="UP000681720">
    <property type="component" value="Unassembled WGS sequence"/>
</dbReference>
<evidence type="ECO:0000313" key="1">
    <source>
        <dbReference type="EMBL" id="CAF5141531.1"/>
    </source>
</evidence>
<dbReference type="EMBL" id="CAJOBH010252364">
    <property type="protein sequence ID" value="CAF5141531.1"/>
    <property type="molecule type" value="Genomic_DNA"/>
</dbReference>
<reference evidence="1" key="1">
    <citation type="submission" date="2021-02" db="EMBL/GenBank/DDBJ databases">
        <authorList>
            <person name="Nowell W R."/>
        </authorList>
    </citation>
    <scope>NUCLEOTIDE SEQUENCE</scope>
</reference>
<accession>A0A8S3FXD9</accession>
<name>A0A8S3FXD9_9BILA</name>
<gene>
    <name evidence="1" type="ORF">BYL167_LOCUS70263</name>
    <name evidence="2" type="ORF">GIL414_LOCUS80662</name>
</gene>
<organism evidence="1 3">
    <name type="scientific">Rotaria magnacalcarata</name>
    <dbReference type="NCBI Taxonomy" id="392030"/>
    <lineage>
        <taxon>Eukaryota</taxon>
        <taxon>Metazoa</taxon>
        <taxon>Spiralia</taxon>
        <taxon>Gnathifera</taxon>
        <taxon>Rotifera</taxon>
        <taxon>Eurotatoria</taxon>
        <taxon>Bdelloidea</taxon>
        <taxon>Philodinida</taxon>
        <taxon>Philodinidae</taxon>
        <taxon>Rotaria</taxon>
    </lineage>
</organism>
<comment type="caution">
    <text evidence="1">The sequence shown here is derived from an EMBL/GenBank/DDBJ whole genome shotgun (WGS) entry which is preliminary data.</text>
</comment>
<dbReference type="AlphaFoldDB" id="A0A8S3FXD9"/>
<protein>
    <submittedName>
        <fullName evidence="1">Uncharacterized protein</fullName>
    </submittedName>
</protein>
<dbReference type="Proteomes" id="UP000681967">
    <property type="component" value="Unassembled WGS sequence"/>
</dbReference>
<evidence type="ECO:0000313" key="2">
    <source>
        <dbReference type="EMBL" id="CAF5213509.1"/>
    </source>
</evidence>